<dbReference type="EMBL" id="KE123975">
    <property type="protein sequence ID" value="EPB87067.1"/>
    <property type="molecule type" value="Genomic_DNA"/>
</dbReference>
<dbReference type="AlphaFoldDB" id="S2JF11"/>
<proteinExistence type="predicted"/>
<organism evidence="2 3">
    <name type="scientific">Mucor circinelloides f. circinelloides (strain 1006PhL)</name>
    <name type="common">Mucormycosis agent</name>
    <name type="synonym">Calyptromyces circinelloides</name>
    <dbReference type="NCBI Taxonomy" id="1220926"/>
    <lineage>
        <taxon>Eukaryota</taxon>
        <taxon>Fungi</taxon>
        <taxon>Fungi incertae sedis</taxon>
        <taxon>Mucoromycota</taxon>
        <taxon>Mucoromycotina</taxon>
        <taxon>Mucoromycetes</taxon>
        <taxon>Mucorales</taxon>
        <taxon>Mucorineae</taxon>
        <taxon>Mucoraceae</taxon>
        <taxon>Mucor</taxon>
    </lineage>
</organism>
<evidence type="ECO:0000313" key="3">
    <source>
        <dbReference type="Proteomes" id="UP000014254"/>
    </source>
</evidence>
<sequence>MRSTLAIAVVAAAAVAVSAEDCNPSYNVPTSGTCFTNCNVNAGNTFMSGWTMDHTSPNFIPSLTLMCNKGTSEYLAFMSKAGMCMAACSDDPELFNAEFAGACAWWATHKNDKCGEVGASSNSTAAPAASGSASSSAGAAQSSSAVAGNAASTSAAGQTSANLQSLAIALAAGAAYFAL</sequence>
<evidence type="ECO:0000256" key="1">
    <source>
        <dbReference type="SAM" id="SignalP"/>
    </source>
</evidence>
<accession>S2JF11</accession>
<dbReference type="OMA" id="SEYLAFM"/>
<dbReference type="VEuPathDB" id="FungiDB:HMPREF1544_06091"/>
<evidence type="ECO:0008006" key="4">
    <source>
        <dbReference type="Google" id="ProtNLM"/>
    </source>
</evidence>
<keyword evidence="3" id="KW-1185">Reference proteome</keyword>
<dbReference type="Proteomes" id="UP000014254">
    <property type="component" value="Unassembled WGS sequence"/>
</dbReference>
<keyword evidence="1" id="KW-0732">Signal</keyword>
<dbReference type="OrthoDB" id="2412648at2759"/>
<dbReference type="InParanoid" id="S2JF11"/>
<reference evidence="3" key="1">
    <citation type="submission" date="2013-05" db="EMBL/GenBank/DDBJ databases">
        <title>The Genome sequence of Mucor circinelloides f. circinelloides 1006PhL.</title>
        <authorList>
            <consortium name="The Broad Institute Genomics Platform"/>
            <person name="Cuomo C."/>
            <person name="Earl A."/>
            <person name="Findley K."/>
            <person name="Lee S.C."/>
            <person name="Walker B."/>
            <person name="Young S."/>
            <person name="Zeng Q."/>
            <person name="Gargeya S."/>
            <person name="Fitzgerald M."/>
            <person name="Haas B."/>
            <person name="Abouelleil A."/>
            <person name="Allen A.W."/>
            <person name="Alvarado L."/>
            <person name="Arachchi H.M."/>
            <person name="Berlin A.M."/>
            <person name="Chapman S.B."/>
            <person name="Gainer-Dewar J."/>
            <person name="Goldberg J."/>
            <person name="Griggs A."/>
            <person name="Gujja S."/>
            <person name="Hansen M."/>
            <person name="Howarth C."/>
            <person name="Imamovic A."/>
            <person name="Ireland A."/>
            <person name="Larimer J."/>
            <person name="McCowan C."/>
            <person name="Murphy C."/>
            <person name="Pearson M."/>
            <person name="Poon T.W."/>
            <person name="Priest M."/>
            <person name="Roberts A."/>
            <person name="Saif S."/>
            <person name="Shea T."/>
            <person name="Sisk P."/>
            <person name="Sykes S."/>
            <person name="Wortman J."/>
            <person name="Nusbaum C."/>
            <person name="Birren B."/>
        </authorList>
    </citation>
    <scope>NUCLEOTIDE SEQUENCE [LARGE SCALE GENOMIC DNA]</scope>
    <source>
        <strain evidence="3">1006PhL</strain>
    </source>
</reference>
<dbReference type="eggNOG" id="KOG4157">
    <property type="taxonomic scope" value="Eukaryota"/>
</dbReference>
<name>S2JF11_MUCC1</name>
<feature type="chain" id="PRO_5004509032" description="Extracellular membrane protein CFEM domain-containing protein" evidence="1">
    <location>
        <begin position="20"/>
        <end position="179"/>
    </location>
</feature>
<gene>
    <name evidence="2" type="ORF">HMPREF1544_06091</name>
</gene>
<feature type="signal peptide" evidence="1">
    <location>
        <begin position="1"/>
        <end position="19"/>
    </location>
</feature>
<protein>
    <recommendedName>
        <fullName evidence="4">Extracellular membrane protein CFEM domain-containing protein</fullName>
    </recommendedName>
</protein>
<evidence type="ECO:0000313" key="2">
    <source>
        <dbReference type="EMBL" id="EPB87067.1"/>
    </source>
</evidence>